<sequence length="189" mass="21723">MQLENKLGYEFLIERKIEPSEIMKVVALPQTVGWRYSPESHVKEWLCVCPVCIGRGDIKGRIKRERVEPPLKIPPYAELLERLKVEKDEVEIATLFSHIGRRRRKTDPYQLLAILDNSDNYSLSYLAIALPAFKHVNTFELLTKLCAHPDNEVREYSAESLLKVNKEKGLAFLQSLTNDEVISKVLTTS</sequence>
<keyword evidence="2" id="KW-1185">Reference proteome</keyword>
<organism evidence="1 2">
    <name type="scientific">Hymenobacter cavernae</name>
    <dbReference type="NCBI Taxonomy" id="2044852"/>
    <lineage>
        <taxon>Bacteria</taxon>
        <taxon>Pseudomonadati</taxon>
        <taxon>Bacteroidota</taxon>
        <taxon>Cytophagia</taxon>
        <taxon>Cytophagales</taxon>
        <taxon>Hymenobacteraceae</taxon>
        <taxon>Hymenobacter</taxon>
    </lineage>
</organism>
<dbReference type="Pfam" id="PF13646">
    <property type="entry name" value="HEAT_2"/>
    <property type="match status" value="1"/>
</dbReference>
<dbReference type="Proteomes" id="UP000632273">
    <property type="component" value="Unassembled WGS sequence"/>
</dbReference>
<evidence type="ECO:0000313" key="1">
    <source>
        <dbReference type="EMBL" id="GGF26263.1"/>
    </source>
</evidence>
<proteinExistence type="predicted"/>
<dbReference type="SUPFAM" id="SSF48371">
    <property type="entry name" value="ARM repeat"/>
    <property type="match status" value="1"/>
</dbReference>
<comment type="caution">
    <text evidence="1">The sequence shown here is derived from an EMBL/GenBank/DDBJ whole genome shotgun (WGS) entry which is preliminary data.</text>
</comment>
<gene>
    <name evidence="1" type="ORF">GCM10011383_42240</name>
</gene>
<dbReference type="Gene3D" id="1.25.10.10">
    <property type="entry name" value="Leucine-rich Repeat Variant"/>
    <property type="match status" value="1"/>
</dbReference>
<dbReference type="RefSeq" id="WP_188816077.1">
    <property type="nucleotide sequence ID" value="NZ_BMHT01000009.1"/>
</dbReference>
<evidence type="ECO:0000313" key="2">
    <source>
        <dbReference type="Proteomes" id="UP000632273"/>
    </source>
</evidence>
<protein>
    <recommendedName>
        <fullName evidence="3">HEAT repeat domain-containing protein</fullName>
    </recommendedName>
</protein>
<dbReference type="InterPro" id="IPR016024">
    <property type="entry name" value="ARM-type_fold"/>
</dbReference>
<name>A0ABQ1UUJ7_9BACT</name>
<dbReference type="EMBL" id="BMHT01000009">
    <property type="protein sequence ID" value="GGF26263.1"/>
    <property type="molecule type" value="Genomic_DNA"/>
</dbReference>
<evidence type="ECO:0008006" key="3">
    <source>
        <dbReference type="Google" id="ProtNLM"/>
    </source>
</evidence>
<dbReference type="InterPro" id="IPR011989">
    <property type="entry name" value="ARM-like"/>
</dbReference>
<reference evidence="2" key="1">
    <citation type="journal article" date="2019" name="Int. J. Syst. Evol. Microbiol.">
        <title>The Global Catalogue of Microorganisms (GCM) 10K type strain sequencing project: providing services to taxonomists for standard genome sequencing and annotation.</title>
        <authorList>
            <consortium name="The Broad Institute Genomics Platform"/>
            <consortium name="The Broad Institute Genome Sequencing Center for Infectious Disease"/>
            <person name="Wu L."/>
            <person name="Ma J."/>
        </authorList>
    </citation>
    <scope>NUCLEOTIDE SEQUENCE [LARGE SCALE GENOMIC DNA]</scope>
    <source>
        <strain evidence="2">CGMCC 1.15197</strain>
    </source>
</reference>
<accession>A0ABQ1UUJ7</accession>